<feature type="region of interest" description="Disordered" evidence="6">
    <location>
        <begin position="520"/>
        <end position="559"/>
    </location>
</feature>
<feature type="compositionally biased region" description="Basic and acidic residues" evidence="6">
    <location>
        <begin position="1825"/>
        <end position="1838"/>
    </location>
</feature>
<dbReference type="InterPro" id="IPR050498">
    <property type="entry name" value="Ycf3"/>
</dbReference>
<feature type="compositionally biased region" description="Low complexity" evidence="6">
    <location>
        <begin position="934"/>
        <end position="950"/>
    </location>
</feature>
<feature type="repeat" description="TPR" evidence="5">
    <location>
        <begin position="213"/>
        <end position="246"/>
    </location>
</feature>
<feature type="repeat" description="TPR" evidence="5">
    <location>
        <begin position="179"/>
        <end position="212"/>
    </location>
</feature>
<evidence type="ECO:0000313" key="8">
    <source>
        <dbReference type="EMBL" id="GEU28082.1"/>
    </source>
</evidence>
<gene>
    <name evidence="8" type="ORF">Tci_000060</name>
</gene>
<dbReference type="PROSITE" id="PS50005">
    <property type="entry name" value="TPR"/>
    <property type="match status" value="5"/>
</dbReference>
<dbReference type="InterPro" id="IPR019734">
    <property type="entry name" value="TPR_rpt"/>
</dbReference>
<dbReference type="Gene3D" id="1.25.40.10">
    <property type="entry name" value="Tetratricopeptide repeat domain"/>
    <property type="match status" value="4"/>
</dbReference>
<evidence type="ECO:0000256" key="4">
    <source>
        <dbReference type="ARBA" id="ARBA00022840"/>
    </source>
</evidence>
<dbReference type="SUPFAM" id="SSF53335">
    <property type="entry name" value="S-adenosyl-L-methionine-dependent methyltransferases"/>
    <property type="match status" value="1"/>
</dbReference>
<sequence length="2689" mass="286759">MTLSPSALSVSFLQQAVQLQQQGQLAPAQALYRQVLELDPRNFDALHLLGVLARQQGDQAAAIDLIGQALAVDDSRANAHCNLGVALLDAGRTGDALASHERALALNPAYALAWSNRGNALRQLGRFDDALFSYQRALQLQPDYPEAHCNRAVVLQQLGRYHEALHAAEDALHRRERHADAWFARGNALHCLRELPDAVDSFDRAIHLRPQWAQAYSARGASLQRLGQFDAALASYDRALALKPDHALAHYHRGNTLRSMDRREEAVAAYRAALAHGDDPQTIAFALASVGAAATPATLPNEYVRALFDQYANHFDQHLTEVLGYRTPAALDALIRSAGHADGLATVDLGCGTGLCGPYLRAYSHRLDGVDLSQHMLDKAAERQLYDALACDDLVGYLAGRAQTWDLAVAADVFVYIGDLAPVFAAVHQALRPGGRFCFSVEAGIGDDYTLRPSNRYAHTLAYLQRLASDTGFTILATDTGHVLEFVLLPRQRCLFGSRALMGATACTRFTDLPARHHHPVAARPYRPPAGADPDRQHRDQRHRHGAGHLDCDSGVRPRRPRDCAVHGRDCVSADRVCGNLAQDDRRPLPGKDRPARQPGAAAAAVAIQAGDLVRQYFRAPGAEPVPHAGRRPGGRCPRVARGTALDRARRRQFSAVQAQEHPAQPVRPRHHHGRGHHDPALAGRGARSRTAGGTDPAPAHHLPPQQAARVRRRNQPHRRHPARAQGGSAAEPGRRPDHRPFPPAAHAALLHPGRHGRVHPAPVFSGKPAAPGHHRGRVRRGAGPGHAGRHHRGTDRRVHDLAARQCAASYVRLERRGRMPARRRDRAARRQPPTGPVVCARRPQDPQRHAAGAAAGDPRCTDQHQAIETCAGGRTQQRGYNRLVSRALCFTKDVLKGMIQKGNWSALHHPVGSSHGHSPARRHTQHRSNARSGARLDAGRPALAAAGGRPAKKSAARKAAVHRRAAGQRRHRRPRAGHVLRRDVCLPAAGCEVPDRVDGGAGDRAARRAAAAAGAPGPQRGAEHCRPGRSGNGIPVCRGRGSARQRGGHGRRQRGGRRPGRALPEQDAARRRDHGRVRPALRTVRKILPGAVSRRRRADRACPAADLDQGQAGVAHQGAGQARYFRKTRAAGWPHAPGGLAHAHHRPAYFHAAHAVRRENRDAHPRRHAGADGHRRARLRAGTESAADGRHSPPVRHGAGDGAHGLGQDGVAVHVPERDQQARHQHFHGRGPGRDQPAGREPGQCQRQGRPDLSRGPEIVSAARPGHHHGGRDPRPGNGRHFHQGRANGPPGVFHAAHQRCAVDPDAADEHGRGAVQYRFVRHADHGPAPGAAPVRVQAAGGDFPGPAAQSRVRTGRARWQLAPVRSGRLRALQRRRLQGARGHLPDHADHRSHRGADPGAWQCHADCRPGTAGRREVAATVGAAQGPAGHDQPGRSARLHQRIARNGAHGKRRQPGQGNHLCVGRQGQVRQDRARRAARRGRGRGQRHLAPPGHPGHQGAQESLSQRQAHHRQGHLLIYPPAGHHDESGRAAAAGVRHRGQGPRQPVGLETGAGPARRYRDRHQPQPGVPQVPAVLRCAVLQPGGGRRTGRHPGRPAGAAGRVQGKDAGHEGQDQVGHDVPGGDPGRGLHRHGRDHDLGGAGIQGSVCQLRRQPARPHPVRDGAVGVLCRMVVRDLRRPGAGHLAVFPHLETLGADAACNGPADAAHPRVWRGGAQGNHCPLDAHPVHHVRGRRAAGGVARFGGRRGRQRRVRGRHAAHPERSEHRHQPDGRHAERGRVSQHGHADGVDRRGVRRARRHAGQGGRLLRGRSGRGGGFAVELDGAGHHGDPGRADRRTGDCHVPAHLQAGLGGVISRAAPGRRATGDAAPAAAGGRRPARRRPGRAGARWRRARGCRAAGAGPRSVRSAARPACLAAASRARLRPPARAWPARPGQPRGGARSGASTAGTAGKQDRAGTAPVRPAAGPAMVVNGSARAAPQVSPATLPPTISYSHPPYGREMTAFKGKNRRQQRGDALPCAVPDRRAVRPDDRQLSQRGDPPPAHHDAARVRQLLCHGSQAGTGAHGGVQPDDAALGLPSLPAPDHGVGKHSRDQLAGAARQVQPLPGADIATLSAGGAGDGRAVRAGGLAVRHRLAGTGRIGPAVRADRADLYRLRHPAAARRPHVPAAVGRPAAQPGRHVCAAAQRARGHGVWRLQAAGRAGRLAGLDHVAGHRADGLAGGVGGGHRADGAEPARARLPDPVRPVPGGVGPALLPLSRAAGRYQRGTLPGAAMSAITPPPFAIGLTGGIGSGKSTVADLFAARGASVVDTDVIAHGLTAPGGAAMPDIVAAFGPDFADASGALDRARMRALVFSDARAKATLEAILHPRIRDGALAQAGAATGAYVIYAVPLLVESGTWRARVARVLAVDCREDVQIARVMARNNLSEAQVRAIMAAQASRAERLAAADDVIDNNDGLDALAPQIDRLHALAGPPIEGCHFDCLRISFQRAHPHVVAIGGSVREVQVLCASARPDASPRCPVHHFRHAGSGRPRRPQVRLAAGTRTSTPEFARLPPQSQRPERDAGRHPVRSRCSQQRPGGRARQDRPEYPRQRMADEHTRAHHDSRRRLRLRHAVVLRLAAAPGRPAFPRHCQLVRAAGAAVRRAGPGAAPAARLGRAGQDDCRWRQLPANVARQGVPDAAPHAR</sequence>
<dbReference type="SMART" id="SM00028">
    <property type="entry name" value="TPR"/>
    <property type="match status" value="8"/>
</dbReference>
<feature type="region of interest" description="Disordered" evidence="6">
    <location>
        <begin position="1981"/>
        <end position="2096"/>
    </location>
</feature>
<protein>
    <submittedName>
        <fullName evidence="8">Dephospho-CoA kinase</fullName>
    </submittedName>
</protein>
<feature type="compositionally biased region" description="Basic and acidic residues" evidence="6">
    <location>
        <begin position="2024"/>
        <end position="2036"/>
    </location>
</feature>
<feature type="compositionally biased region" description="Basic residues" evidence="6">
    <location>
        <begin position="951"/>
        <end position="980"/>
    </location>
</feature>
<feature type="region of interest" description="Disordered" evidence="6">
    <location>
        <begin position="2516"/>
        <end position="2611"/>
    </location>
</feature>
<dbReference type="Pfam" id="PF01121">
    <property type="entry name" value="CoaE"/>
    <property type="match status" value="1"/>
</dbReference>
<feature type="compositionally biased region" description="Basic and acidic residues" evidence="6">
    <location>
        <begin position="548"/>
        <end position="559"/>
    </location>
</feature>
<dbReference type="InterPro" id="IPR011990">
    <property type="entry name" value="TPR-like_helical_dom_sf"/>
</dbReference>
<feature type="region of interest" description="Disordered" evidence="6">
    <location>
        <begin position="1858"/>
        <end position="1905"/>
    </location>
</feature>
<feature type="compositionally biased region" description="Low complexity" evidence="6">
    <location>
        <begin position="1858"/>
        <end position="1877"/>
    </location>
</feature>
<feature type="compositionally biased region" description="Basic and acidic residues" evidence="6">
    <location>
        <begin position="583"/>
        <end position="596"/>
    </location>
</feature>
<dbReference type="EMBL" id="BKCJ010000001">
    <property type="protein sequence ID" value="GEU28082.1"/>
    <property type="molecule type" value="Genomic_DNA"/>
</dbReference>
<dbReference type="Pfam" id="PF13414">
    <property type="entry name" value="TPR_11"/>
    <property type="match status" value="2"/>
</dbReference>
<feature type="compositionally biased region" description="Basic residues" evidence="6">
    <location>
        <begin position="1878"/>
        <end position="1896"/>
    </location>
</feature>
<dbReference type="GO" id="GO:0015937">
    <property type="term" value="P:coenzyme A biosynthetic process"/>
    <property type="evidence" value="ECO:0007669"/>
    <property type="project" value="InterPro"/>
</dbReference>
<feature type="compositionally biased region" description="Low complexity" evidence="6">
    <location>
        <begin position="1102"/>
        <end position="1115"/>
    </location>
</feature>
<feature type="compositionally biased region" description="Low complexity" evidence="6">
    <location>
        <begin position="1920"/>
        <end position="1937"/>
    </location>
</feature>
<feature type="compositionally biased region" description="Low complexity" evidence="6">
    <location>
        <begin position="681"/>
        <end position="709"/>
    </location>
</feature>
<feature type="region of interest" description="Disordered" evidence="6">
    <location>
        <begin position="817"/>
        <end position="861"/>
    </location>
</feature>
<feature type="compositionally biased region" description="Basic residues" evidence="6">
    <location>
        <begin position="1072"/>
        <end position="1081"/>
    </location>
</feature>
<feature type="region of interest" description="Disordered" evidence="6">
    <location>
        <begin position="1094"/>
        <end position="1115"/>
    </location>
</feature>
<dbReference type="SUPFAM" id="SSF52540">
    <property type="entry name" value="P-loop containing nucleoside triphosphate hydrolases"/>
    <property type="match status" value="1"/>
</dbReference>
<feature type="region of interest" description="Disordered" evidence="6">
    <location>
        <begin position="1743"/>
        <end position="1838"/>
    </location>
</feature>
<feature type="region of interest" description="Disordered" evidence="6">
    <location>
        <begin position="1585"/>
        <end position="1642"/>
    </location>
</feature>
<dbReference type="InterPro" id="IPR029063">
    <property type="entry name" value="SAM-dependent_MTases_sf"/>
</dbReference>
<feature type="region of interest" description="Disordered" evidence="6">
    <location>
        <begin position="1449"/>
        <end position="1572"/>
    </location>
</feature>
<feature type="compositionally biased region" description="Low complexity" evidence="6">
    <location>
        <begin position="909"/>
        <end position="918"/>
    </location>
</feature>
<feature type="compositionally biased region" description="Basic and acidic residues" evidence="6">
    <location>
        <begin position="2229"/>
        <end position="2243"/>
    </location>
</feature>
<dbReference type="InterPro" id="IPR027417">
    <property type="entry name" value="P-loop_NTPase"/>
</dbReference>
<feature type="region of interest" description="Disordered" evidence="6">
    <location>
        <begin position="2221"/>
        <end position="2248"/>
    </location>
</feature>
<evidence type="ECO:0000256" key="1">
    <source>
        <dbReference type="ARBA" id="ARBA00022737"/>
    </source>
</evidence>
<feature type="compositionally biased region" description="Gly residues" evidence="6">
    <location>
        <begin position="1803"/>
        <end position="1819"/>
    </location>
</feature>
<feature type="repeat" description="TPR" evidence="5">
    <location>
        <begin position="9"/>
        <end position="42"/>
    </location>
</feature>
<evidence type="ECO:0000256" key="6">
    <source>
        <dbReference type="SAM" id="MobiDB-lite"/>
    </source>
</evidence>
<feature type="compositionally biased region" description="Basic residues" evidence="6">
    <location>
        <begin position="1478"/>
        <end position="1489"/>
    </location>
</feature>
<feature type="compositionally biased region" description="Basic and acidic residues" evidence="6">
    <location>
        <begin position="1606"/>
        <end position="1619"/>
    </location>
</feature>
<evidence type="ECO:0000256" key="2">
    <source>
        <dbReference type="ARBA" id="ARBA00022741"/>
    </source>
</evidence>
<keyword evidence="3 5" id="KW-0802">TPR repeat</keyword>
<feature type="compositionally biased region" description="Low complexity" evidence="6">
    <location>
        <begin position="1944"/>
        <end position="1953"/>
    </location>
</feature>
<dbReference type="GO" id="GO:0005524">
    <property type="term" value="F:ATP binding"/>
    <property type="evidence" value="ECO:0007669"/>
    <property type="project" value="UniProtKB-KW"/>
</dbReference>
<dbReference type="SUPFAM" id="SSF48452">
    <property type="entry name" value="TPR-like"/>
    <property type="match status" value="1"/>
</dbReference>
<feature type="compositionally biased region" description="Basic residues" evidence="6">
    <location>
        <begin position="710"/>
        <end position="723"/>
    </location>
</feature>
<feature type="compositionally biased region" description="Basic residues" evidence="6">
    <location>
        <begin position="2524"/>
        <end position="2540"/>
    </location>
</feature>
<comment type="caution">
    <text evidence="8">The sequence shown here is derived from an EMBL/GenBank/DDBJ whole genome shotgun (WGS) entry which is preliminary data.</text>
</comment>
<feature type="region of interest" description="Disordered" evidence="6">
    <location>
        <begin position="645"/>
        <end position="801"/>
    </location>
</feature>
<feature type="region of interest" description="Disordered" evidence="6">
    <location>
        <begin position="1920"/>
        <end position="1968"/>
    </location>
</feature>
<organism evidence="8">
    <name type="scientific">Tanacetum cinerariifolium</name>
    <name type="common">Dalmatian daisy</name>
    <name type="synonym">Chrysanthemum cinerariifolium</name>
    <dbReference type="NCBI Taxonomy" id="118510"/>
    <lineage>
        <taxon>Eukaryota</taxon>
        <taxon>Viridiplantae</taxon>
        <taxon>Streptophyta</taxon>
        <taxon>Embryophyta</taxon>
        <taxon>Tracheophyta</taxon>
        <taxon>Spermatophyta</taxon>
        <taxon>Magnoliopsida</taxon>
        <taxon>eudicotyledons</taxon>
        <taxon>Gunneridae</taxon>
        <taxon>Pentapetalae</taxon>
        <taxon>asterids</taxon>
        <taxon>campanulids</taxon>
        <taxon>Asterales</taxon>
        <taxon>Asteraceae</taxon>
        <taxon>Asteroideae</taxon>
        <taxon>Anthemideae</taxon>
        <taxon>Anthemidinae</taxon>
        <taxon>Tanacetum</taxon>
    </lineage>
</organism>
<dbReference type="CDD" id="cd02022">
    <property type="entry name" value="DPCK"/>
    <property type="match status" value="1"/>
</dbReference>
<feature type="region of interest" description="Disordered" evidence="6">
    <location>
        <begin position="1161"/>
        <end position="1291"/>
    </location>
</feature>
<keyword evidence="4" id="KW-0067">ATP-binding</keyword>
<dbReference type="GO" id="GO:0004140">
    <property type="term" value="F:dephospho-CoA kinase activity"/>
    <property type="evidence" value="ECO:0007669"/>
    <property type="project" value="InterPro"/>
</dbReference>
<dbReference type="InterPro" id="IPR013217">
    <property type="entry name" value="Methyltransf_12"/>
</dbReference>
<feature type="region of interest" description="Disordered" evidence="6">
    <location>
        <begin position="1384"/>
        <end position="1403"/>
    </location>
</feature>
<feature type="repeat" description="TPR" evidence="5">
    <location>
        <begin position="77"/>
        <end position="110"/>
    </location>
</feature>
<feature type="domain" description="Methyltransferase type 12" evidence="7">
    <location>
        <begin position="347"/>
        <end position="437"/>
    </location>
</feature>
<keyword evidence="8" id="KW-0808">Transferase</keyword>
<evidence type="ECO:0000259" key="7">
    <source>
        <dbReference type="Pfam" id="PF08242"/>
    </source>
</evidence>
<feature type="repeat" description="TPR" evidence="5">
    <location>
        <begin position="111"/>
        <end position="144"/>
    </location>
</feature>
<proteinExistence type="inferred from homology"/>
<feature type="compositionally biased region" description="Basic residues" evidence="6">
    <location>
        <begin position="919"/>
        <end position="930"/>
    </location>
</feature>
<evidence type="ECO:0000256" key="3">
    <source>
        <dbReference type="ARBA" id="ARBA00022803"/>
    </source>
</evidence>
<feature type="compositionally biased region" description="Basic residues" evidence="6">
    <location>
        <begin position="1745"/>
        <end position="1759"/>
    </location>
</feature>
<feature type="region of interest" description="Disordered" evidence="6">
    <location>
        <begin position="992"/>
        <end position="1081"/>
    </location>
</feature>
<dbReference type="PROSITE" id="PS50293">
    <property type="entry name" value="TPR_REGION"/>
    <property type="match status" value="2"/>
</dbReference>
<feature type="region of interest" description="Disordered" evidence="6">
    <location>
        <begin position="582"/>
        <end position="602"/>
    </location>
</feature>
<dbReference type="CDD" id="cd02440">
    <property type="entry name" value="AdoMet_MTases"/>
    <property type="match status" value="1"/>
</dbReference>
<dbReference type="SUPFAM" id="SSF48439">
    <property type="entry name" value="Protein prenylyltransferase"/>
    <property type="match status" value="1"/>
</dbReference>
<feature type="compositionally biased region" description="Basic and acidic residues" evidence="6">
    <location>
        <begin position="1161"/>
        <end position="1175"/>
    </location>
</feature>
<dbReference type="NCBIfam" id="TIGR00152">
    <property type="entry name" value="dephospho-CoA kinase"/>
    <property type="match status" value="1"/>
</dbReference>
<feature type="compositionally biased region" description="Low complexity" evidence="6">
    <location>
        <begin position="1009"/>
        <end position="1021"/>
    </location>
</feature>
<dbReference type="PANTHER" id="PTHR44858">
    <property type="entry name" value="TETRATRICOPEPTIDE REPEAT PROTEIN 6"/>
    <property type="match status" value="1"/>
</dbReference>
<keyword evidence="1" id="KW-0677">Repeat</keyword>
<name>A0A699GDZ1_TANCI</name>
<keyword evidence="8" id="KW-0418">Kinase</keyword>
<dbReference type="Pfam" id="PF08242">
    <property type="entry name" value="Methyltransf_12"/>
    <property type="match status" value="1"/>
</dbReference>
<feature type="region of interest" description="Disordered" evidence="6">
    <location>
        <begin position="907"/>
        <end position="980"/>
    </location>
</feature>
<accession>A0A699GDZ1</accession>
<feature type="compositionally biased region" description="Basic and acidic residues" evidence="6">
    <location>
        <begin position="2586"/>
        <end position="2603"/>
    </location>
</feature>
<dbReference type="Pfam" id="PF13431">
    <property type="entry name" value="TPR_17"/>
    <property type="match status" value="1"/>
</dbReference>
<reference evidence="8" key="1">
    <citation type="journal article" date="2019" name="Sci. Rep.">
        <title>Draft genome of Tanacetum cinerariifolium, the natural source of mosquito coil.</title>
        <authorList>
            <person name="Yamashiro T."/>
            <person name="Shiraishi A."/>
            <person name="Satake H."/>
            <person name="Nakayama K."/>
        </authorList>
    </citation>
    <scope>NUCLEOTIDE SEQUENCE</scope>
</reference>
<dbReference type="PANTHER" id="PTHR44858:SF1">
    <property type="entry name" value="UDP-N-ACETYLGLUCOSAMINE--PEPTIDE N-ACETYLGLUCOSAMINYLTRANSFERASE SPINDLY-RELATED"/>
    <property type="match status" value="1"/>
</dbReference>
<dbReference type="InterPro" id="IPR001977">
    <property type="entry name" value="Depp_CoAkinase"/>
</dbReference>
<keyword evidence="2" id="KW-0547">Nucleotide-binding</keyword>
<feature type="compositionally biased region" description="Basic and acidic residues" evidence="6">
    <location>
        <begin position="1760"/>
        <end position="1793"/>
    </location>
</feature>
<dbReference type="Gene3D" id="3.40.50.300">
    <property type="entry name" value="P-loop containing nucleotide triphosphate hydrolases"/>
    <property type="match status" value="1"/>
</dbReference>
<feature type="compositionally biased region" description="Basic residues" evidence="6">
    <location>
        <begin position="1042"/>
        <end position="1061"/>
    </location>
</feature>
<dbReference type="Gene3D" id="3.40.50.150">
    <property type="entry name" value="Vaccinia Virus protein VP39"/>
    <property type="match status" value="1"/>
</dbReference>
<evidence type="ECO:0000256" key="5">
    <source>
        <dbReference type="PROSITE-ProRule" id="PRU00339"/>
    </source>
</evidence>
<dbReference type="PROSITE" id="PS51219">
    <property type="entry name" value="DPCK"/>
    <property type="match status" value="1"/>
</dbReference>
<feature type="compositionally biased region" description="Basic residues" evidence="6">
    <location>
        <begin position="819"/>
        <end position="830"/>
    </location>
</feature>
<dbReference type="HAMAP" id="MF_00376">
    <property type="entry name" value="Dephospho_CoA_kinase"/>
    <property type="match status" value="1"/>
</dbReference>